<dbReference type="Proteomes" id="UP000612746">
    <property type="component" value="Unassembled WGS sequence"/>
</dbReference>
<dbReference type="OrthoDB" id="2352273at2759"/>
<dbReference type="AlphaFoldDB" id="A0A8H7Q2K2"/>
<dbReference type="EMBL" id="JAEPRA010000006">
    <property type="protein sequence ID" value="KAG2183874.1"/>
    <property type="molecule type" value="Genomic_DNA"/>
</dbReference>
<proteinExistence type="predicted"/>
<comment type="caution">
    <text evidence="1">The sequence shown here is derived from an EMBL/GenBank/DDBJ whole genome shotgun (WGS) entry which is preliminary data.</text>
</comment>
<keyword evidence="2" id="KW-1185">Reference proteome</keyword>
<accession>A0A8H7Q2K2</accession>
<reference evidence="1" key="1">
    <citation type="submission" date="2020-12" db="EMBL/GenBank/DDBJ databases">
        <title>Metabolic potential, ecology and presence of endohyphal bacteria is reflected in genomic diversity of Mucoromycotina.</title>
        <authorList>
            <person name="Muszewska A."/>
            <person name="Okrasinska A."/>
            <person name="Steczkiewicz K."/>
            <person name="Drgas O."/>
            <person name="Orlowska M."/>
            <person name="Perlinska-Lenart U."/>
            <person name="Aleksandrzak-Piekarczyk T."/>
            <person name="Szatraj K."/>
            <person name="Zielenkiewicz U."/>
            <person name="Pilsyk S."/>
            <person name="Malc E."/>
            <person name="Mieczkowski P."/>
            <person name="Kruszewska J.S."/>
            <person name="Biernat P."/>
            <person name="Pawlowska J."/>
        </authorList>
    </citation>
    <scope>NUCLEOTIDE SEQUENCE</scope>
    <source>
        <strain evidence="1">WA0000051536</strain>
    </source>
</reference>
<sequence>MVWAAPIQKRDDMNTNTMYHLSENISSQFQLALQPKLRQFSTNVQRNVFAGLLPHDNEFVVAFSKQNDLDIRISSTIKSTWADQELNIKEAIFNALSQAYDESEDAMKNIDDAIRVARQVVVEKIGESVHAHLYDSLISQNIQPLVATAIGKSYNTDIEERITKNIEGVTSIWLRRSIENGFCVDATSCIDSDLVKSI</sequence>
<organism evidence="1 2">
    <name type="scientific">Umbelopsis vinacea</name>
    <dbReference type="NCBI Taxonomy" id="44442"/>
    <lineage>
        <taxon>Eukaryota</taxon>
        <taxon>Fungi</taxon>
        <taxon>Fungi incertae sedis</taxon>
        <taxon>Mucoromycota</taxon>
        <taxon>Mucoromycotina</taxon>
        <taxon>Umbelopsidomycetes</taxon>
        <taxon>Umbelopsidales</taxon>
        <taxon>Umbelopsidaceae</taxon>
        <taxon>Umbelopsis</taxon>
    </lineage>
</organism>
<name>A0A8H7Q2K2_9FUNG</name>
<evidence type="ECO:0000313" key="2">
    <source>
        <dbReference type="Proteomes" id="UP000612746"/>
    </source>
</evidence>
<protein>
    <submittedName>
        <fullName evidence="1">Uncharacterized protein</fullName>
    </submittedName>
</protein>
<gene>
    <name evidence="1" type="ORF">INT44_008885</name>
</gene>
<evidence type="ECO:0000313" key="1">
    <source>
        <dbReference type="EMBL" id="KAG2183874.1"/>
    </source>
</evidence>